<proteinExistence type="inferred from homology"/>
<dbReference type="AlphaFoldDB" id="A0A0R2H5W4"/>
<evidence type="ECO:0000256" key="8">
    <source>
        <dbReference type="ARBA" id="ARBA00022881"/>
    </source>
</evidence>
<dbReference type="GO" id="GO:0004518">
    <property type="term" value="F:nuclease activity"/>
    <property type="evidence" value="ECO:0007669"/>
    <property type="project" value="UniProtKB-KW"/>
</dbReference>
<keyword evidence="3" id="KW-0677">Repeat</keyword>
<keyword evidence="4" id="KW-0547">Nucleotide-binding</keyword>
<keyword evidence="9" id="KW-0238">DNA-binding</keyword>
<dbReference type="PROSITE" id="PS50893">
    <property type="entry name" value="ABC_TRANSPORTER_2"/>
    <property type="match status" value="2"/>
</dbReference>
<dbReference type="Pfam" id="PF00005">
    <property type="entry name" value="ABC_tran"/>
    <property type="match status" value="1"/>
</dbReference>
<dbReference type="InterPro" id="IPR003439">
    <property type="entry name" value="ABC_transporter-like_ATP-bd"/>
</dbReference>
<evidence type="ECO:0000256" key="12">
    <source>
        <dbReference type="ARBA" id="ARBA00039316"/>
    </source>
</evidence>
<sequence length="749" mass="83184">MTEWIKIEHAVQNNLKDISVNIPKHEFVVVTGLSGSGKSSLVFDTLAAASRRQLNDTFATFVQQYLPKYDRPAVQKIENLPVAIVVDQKKLSSNARSTVGTYTDIYTYLRLLFSRVGKPFVGYSDTFSFNNPEGKCPECDGLGTVTDIDVHKLIDFNKSLNEDAIDFPTFRHGWRWKRYAYSGLFDLDKPIKDYSEKELYELLYQPQTKLDNPPKEWPKTALYEGVVPRMQRSILHKDEGKRHQKDVDRFVTVQTCPVCHGTRVNERVLSSKINGLNIGDVVDMPVDTIIDSFLDQIHDPVANDMCHAIRDRVQALVDLGLGYLTLSRNTGTLSGGEAQRVKISKYMNSELTDMMYILDEPSAGLHPKDVTRFKAALLSLRDKGNTVIVVEHNPIIINSADYVVEIGPGSGSAGGELVFAGTQADFKQADTLTSRLIKQKYPLNTTPKTATTWVPIEHVTSNNVHDLSLDVPMGIMTVICGVAGSGKSTLSQAIYQQLQTRDESQEIISISQKTIGINLRSTPLTYLNIFDKIRKLFANATGLSASEFSYNADGACPACHGKGVIKTEMAFMDDVTMECDVCHGTRYKPEMANYKYNGKSIIDVLAMTIDEGAAFFADQPFAGALKSLVDVGLGYLHLNQSLSTLSGGELQRLKLARYLHQDPAIYILDEPTDGLHLADISHIINLFKRMVDEGSTLFIMDHHPDVMKAADWLIEMGPEGGINGGQLMFDGTPEQMVQSNDTITAPYLR</sequence>
<reference evidence="15 16" key="1">
    <citation type="journal article" date="2015" name="Genome Announc.">
        <title>Expanding the biotechnology potential of lactobacilli through comparative genomics of 213 strains and associated genera.</title>
        <authorList>
            <person name="Sun Z."/>
            <person name="Harris H.M."/>
            <person name="McCann A."/>
            <person name="Guo C."/>
            <person name="Argimon S."/>
            <person name="Zhang W."/>
            <person name="Yang X."/>
            <person name="Jeffery I.B."/>
            <person name="Cooney J.C."/>
            <person name="Kagawa T.F."/>
            <person name="Liu W."/>
            <person name="Song Y."/>
            <person name="Salvetti E."/>
            <person name="Wrobel A."/>
            <person name="Rasinkangas P."/>
            <person name="Parkhill J."/>
            <person name="Rea M.C."/>
            <person name="O'Sullivan O."/>
            <person name="Ritari J."/>
            <person name="Douillard F.P."/>
            <person name="Paul Ross R."/>
            <person name="Yang R."/>
            <person name="Briner A.E."/>
            <person name="Felis G.E."/>
            <person name="de Vos W.M."/>
            <person name="Barrangou R."/>
            <person name="Klaenhammer T.R."/>
            <person name="Caufield P.W."/>
            <person name="Cui Y."/>
            <person name="Zhang H."/>
            <person name="O'Toole P.W."/>
        </authorList>
    </citation>
    <scope>NUCLEOTIDE SEQUENCE [LARGE SCALE GENOMIC DNA]</scope>
    <source>
        <strain evidence="15 16">DSM 20410</strain>
    </source>
</reference>
<dbReference type="Proteomes" id="UP000051992">
    <property type="component" value="Unassembled WGS sequence"/>
</dbReference>
<comment type="subcellular location">
    <subcellularLocation>
        <location evidence="1">Cytoplasm</location>
    </subcellularLocation>
</comment>
<dbReference type="GO" id="GO:0016887">
    <property type="term" value="F:ATP hydrolysis activity"/>
    <property type="evidence" value="ECO:0007669"/>
    <property type="project" value="InterPro"/>
</dbReference>
<keyword evidence="6" id="KW-0228">DNA excision</keyword>
<evidence type="ECO:0000313" key="15">
    <source>
        <dbReference type="EMBL" id="KRN46998.1"/>
    </source>
</evidence>
<evidence type="ECO:0000256" key="10">
    <source>
        <dbReference type="ARBA" id="ARBA00023204"/>
    </source>
</evidence>
<dbReference type="CDD" id="cd03270">
    <property type="entry name" value="ABC_UvrA_I"/>
    <property type="match status" value="1"/>
</dbReference>
<dbReference type="RefSeq" id="WP_057743951.1">
    <property type="nucleotide sequence ID" value="NZ_BJLU01000001.1"/>
</dbReference>
<dbReference type="Gene3D" id="1.20.1580.10">
    <property type="entry name" value="ABC transporter ATPase like domain"/>
    <property type="match status" value="2"/>
</dbReference>
<dbReference type="Gene3D" id="3.40.50.300">
    <property type="entry name" value="P-loop containing nucleotide triphosphate hydrolases"/>
    <property type="match status" value="2"/>
</dbReference>
<dbReference type="GO" id="GO:0005524">
    <property type="term" value="F:ATP binding"/>
    <property type="evidence" value="ECO:0007669"/>
    <property type="project" value="UniProtKB-KW"/>
</dbReference>
<dbReference type="PROSITE" id="PS00211">
    <property type="entry name" value="ABC_TRANSPORTER_1"/>
    <property type="match status" value="2"/>
</dbReference>
<comment type="similarity">
    <text evidence="11">Belongs to the ABC transporter superfamily. UvrA family.</text>
</comment>
<keyword evidence="7" id="KW-0067">ATP-binding</keyword>
<dbReference type="EMBL" id="JQBM01000001">
    <property type="protein sequence ID" value="KRN46998.1"/>
    <property type="molecule type" value="Genomic_DNA"/>
</dbReference>
<dbReference type="InterPro" id="IPR003593">
    <property type="entry name" value="AAA+_ATPase"/>
</dbReference>
<dbReference type="PATRIC" id="fig|1629.5.peg.269"/>
<keyword evidence="5" id="KW-0227">DNA damage</keyword>
<accession>A0A0R2H5W4</accession>
<dbReference type="SUPFAM" id="SSF52540">
    <property type="entry name" value="P-loop containing nucleoside triphosphate hydrolases"/>
    <property type="match status" value="2"/>
</dbReference>
<keyword evidence="10" id="KW-0234">DNA repair</keyword>
<evidence type="ECO:0000256" key="11">
    <source>
        <dbReference type="ARBA" id="ARBA00038000"/>
    </source>
</evidence>
<dbReference type="Gene3D" id="1.10.8.280">
    <property type="entry name" value="ABC transporter ATPase domain-like"/>
    <property type="match status" value="1"/>
</dbReference>
<organism evidence="15 16">
    <name type="scientific">Weissella viridescens</name>
    <name type="common">Lactobacillus viridescens</name>
    <dbReference type="NCBI Taxonomy" id="1629"/>
    <lineage>
        <taxon>Bacteria</taxon>
        <taxon>Bacillati</taxon>
        <taxon>Bacillota</taxon>
        <taxon>Bacilli</taxon>
        <taxon>Lactobacillales</taxon>
        <taxon>Lactobacillaceae</taxon>
        <taxon>Weissella</taxon>
    </lineage>
</organism>
<dbReference type="GO" id="GO:0003677">
    <property type="term" value="F:DNA binding"/>
    <property type="evidence" value="ECO:0007669"/>
    <property type="project" value="UniProtKB-KW"/>
</dbReference>
<evidence type="ECO:0000256" key="9">
    <source>
        <dbReference type="ARBA" id="ARBA00023125"/>
    </source>
</evidence>
<feature type="domain" description="ABC transporter" evidence="14">
    <location>
        <begin position="443"/>
        <end position="749"/>
    </location>
</feature>
<comment type="caution">
    <text evidence="15">The sequence shown here is derived from an EMBL/GenBank/DDBJ whole genome shotgun (WGS) entry which is preliminary data.</text>
</comment>
<evidence type="ECO:0000313" key="16">
    <source>
        <dbReference type="Proteomes" id="UP000051992"/>
    </source>
</evidence>
<evidence type="ECO:0000256" key="13">
    <source>
        <dbReference type="ARBA" id="ARBA00042156"/>
    </source>
</evidence>
<dbReference type="GO" id="GO:0005737">
    <property type="term" value="C:cytoplasm"/>
    <property type="evidence" value="ECO:0007669"/>
    <property type="project" value="UniProtKB-SubCell"/>
</dbReference>
<feature type="domain" description="ABC transporter" evidence="14">
    <location>
        <begin position="5"/>
        <end position="433"/>
    </location>
</feature>
<evidence type="ECO:0000256" key="4">
    <source>
        <dbReference type="ARBA" id="ARBA00022741"/>
    </source>
</evidence>
<evidence type="ECO:0000256" key="1">
    <source>
        <dbReference type="ARBA" id="ARBA00004496"/>
    </source>
</evidence>
<dbReference type="InterPro" id="IPR027417">
    <property type="entry name" value="P-loop_NTPase"/>
</dbReference>
<evidence type="ECO:0000256" key="7">
    <source>
        <dbReference type="ARBA" id="ARBA00022840"/>
    </source>
</evidence>
<name>A0A0R2H5W4_WEIVI</name>
<evidence type="ECO:0000259" key="14">
    <source>
        <dbReference type="PROSITE" id="PS50893"/>
    </source>
</evidence>
<evidence type="ECO:0000256" key="3">
    <source>
        <dbReference type="ARBA" id="ARBA00022737"/>
    </source>
</evidence>
<gene>
    <name evidence="15" type="ORF">IV50_GL000266</name>
</gene>
<dbReference type="GO" id="GO:0006281">
    <property type="term" value="P:DNA repair"/>
    <property type="evidence" value="ECO:0007669"/>
    <property type="project" value="UniProtKB-KW"/>
</dbReference>
<dbReference type="InterPro" id="IPR017871">
    <property type="entry name" value="ABC_transporter-like_CS"/>
</dbReference>
<dbReference type="PANTHER" id="PTHR43152">
    <property type="entry name" value="UVRABC SYSTEM PROTEIN A"/>
    <property type="match status" value="1"/>
</dbReference>
<dbReference type="SMART" id="SM00382">
    <property type="entry name" value="AAA"/>
    <property type="match status" value="2"/>
</dbReference>
<keyword evidence="2" id="KW-0963">Cytoplasm</keyword>
<protein>
    <recommendedName>
        <fullName evidence="12">UvrABC system protein A</fullName>
    </recommendedName>
    <alternativeName>
        <fullName evidence="13">Excinuclease ABC subunit A</fullName>
    </alternativeName>
</protein>
<dbReference type="OrthoDB" id="9809851at2"/>
<dbReference type="PANTHER" id="PTHR43152:SF3">
    <property type="entry name" value="UVRABC SYSTEM PROTEIN A"/>
    <property type="match status" value="1"/>
</dbReference>
<keyword evidence="16" id="KW-1185">Reference proteome</keyword>
<evidence type="ECO:0000256" key="6">
    <source>
        <dbReference type="ARBA" id="ARBA00022769"/>
    </source>
</evidence>
<keyword evidence="8" id="KW-0267">Excision nuclease</keyword>
<evidence type="ECO:0000256" key="2">
    <source>
        <dbReference type="ARBA" id="ARBA00022490"/>
    </source>
</evidence>
<evidence type="ECO:0000256" key="5">
    <source>
        <dbReference type="ARBA" id="ARBA00022763"/>
    </source>
</evidence>